<sequence length="86" mass="9787">MAKNITNDDLGKEPYNNRYYQGKRFSGLLFKPDKPLLQAELNELQSIIQGDLGNVAESIFSDGDIQTGMEYVLQDKKLTIKKVKYS</sequence>
<feature type="domain" description="DUF4815" evidence="1">
    <location>
        <begin position="13"/>
        <end position="82"/>
    </location>
</feature>
<dbReference type="Pfam" id="PF16075">
    <property type="entry name" value="DUF4815"/>
    <property type="match status" value="1"/>
</dbReference>
<proteinExistence type="predicted"/>
<organism evidence="2 3">
    <name type="scientific">Enterococcus phage ECP3</name>
    <dbReference type="NCBI Taxonomy" id="1498168"/>
    <lineage>
        <taxon>Viruses</taxon>
        <taxon>Duplodnaviria</taxon>
        <taxon>Heunggongvirae</taxon>
        <taxon>Uroviricota</taxon>
        <taxon>Caudoviricetes</taxon>
        <taxon>Herelleviridae</taxon>
        <taxon>Brockvirinae</taxon>
        <taxon>Kochikohdavirus</taxon>
        <taxon>Kochikohdavirus ECP3</taxon>
    </lineage>
</organism>
<dbReference type="EMBL" id="KJ801817">
    <property type="protein sequence ID" value="AII28432.1"/>
    <property type="molecule type" value="Genomic_DNA"/>
</dbReference>
<evidence type="ECO:0000313" key="3">
    <source>
        <dbReference type="Proteomes" id="UP000030157"/>
    </source>
</evidence>
<dbReference type="GeneID" id="24628121"/>
<accession>A0A096XSZ9</accession>
<protein>
    <submittedName>
        <fullName evidence="2">Adsorption associated tail protein</fullName>
    </submittedName>
</protein>
<keyword evidence="3" id="KW-1185">Reference proteome</keyword>
<dbReference type="RefSeq" id="YP_009147073.1">
    <property type="nucleotide sequence ID" value="NC_027335.2"/>
</dbReference>
<name>A0A096XSZ9_9CAUD</name>
<dbReference type="InterPro" id="IPR032096">
    <property type="entry name" value="DUF4815"/>
</dbReference>
<reference evidence="2" key="1">
    <citation type="submission" date="2014-05" db="EMBL/GenBank/DDBJ databases">
        <title>Complete genome sequence of Enterococcus faecalis bacteriophage ECP3.</title>
        <authorList>
            <person name="Kang H.-Y."/>
            <person name="Kim S."/>
            <person name="Kim J."/>
        </authorList>
    </citation>
    <scope>NUCLEOTIDE SEQUENCE [LARGE SCALE GENOMIC DNA]</scope>
    <source>
        <strain evidence="2">ECP3</strain>
    </source>
</reference>
<evidence type="ECO:0000259" key="1">
    <source>
        <dbReference type="Pfam" id="PF16075"/>
    </source>
</evidence>
<dbReference type="Proteomes" id="UP000030157">
    <property type="component" value="Segment"/>
</dbReference>
<evidence type="ECO:0000313" key="2">
    <source>
        <dbReference type="EMBL" id="AII28432.1"/>
    </source>
</evidence>